<dbReference type="EMBL" id="CANTFL010000226">
    <property type="protein sequence ID" value="CAI5719009.1"/>
    <property type="molecule type" value="Genomic_DNA"/>
</dbReference>
<gene>
    <name evidence="2" type="ORF">HBR001_LOCUS2111</name>
</gene>
<keyword evidence="3" id="KW-1185">Reference proteome</keyword>
<comment type="caution">
    <text evidence="2">The sequence shown here is derived from an EMBL/GenBank/DDBJ whole genome shotgun (WGS) entry which is preliminary data.</text>
</comment>
<feature type="region of interest" description="Disordered" evidence="1">
    <location>
        <begin position="121"/>
        <end position="244"/>
    </location>
</feature>
<name>A0AAV0TCL0_HYABA</name>
<evidence type="ECO:0008006" key="4">
    <source>
        <dbReference type="Google" id="ProtNLM"/>
    </source>
</evidence>
<organism evidence="2 3">
    <name type="scientific">Hyaloperonospora brassicae</name>
    <name type="common">Brassica downy mildew</name>
    <name type="synonym">Peronospora brassicae</name>
    <dbReference type="NCBI Taxonomy" id="162125"/>
    <lineage>
        <taxon>Eukaryota</taxon>
        <taxon>Sar</taxon>
        <taxon>Stramenopiles</taxon>
        <taxon>Oomycota</taxon>
        <taxon>Peronosporomycetes</taxon>
        <taxon>Peronosporales</taxon>
        <taxon>Peronosporaceae</taxon>
        <taxon>Hyaloperonospora</taxon>
    </lineage>
</organism>
<accession>A0AAV0TCL0</accession>
<feature type="region of interest" description="Disordered" evidence="1">
    <location>
        <begin position="58"/>
        <end position="86"/>
    </location>
</feature>
<reference evidence="2" key="1">
    <citation type="submission" date="2022-12" db="EMBL/GenBank/DDBJ databases">
        <authorList>
            <person name="Webb A."/>
        </authorList>
    </citation>
    <scope>NUCLEOTIDE SEQUENCE</scope>
    <source>
        <strain evidence="2">Hp1</strain>
    </source>
</reference>
<evidence type="ECO:0000256" key="1">
    <source>
        <dbReference type="SAM" id="MobiDB-lite"/>
    </source>
</evidence>
<evidence type="ECO:0000313" key="2">
    <source>
        <dbReference type="EMBL" id="CAI5719009.1"/>
    </source>
</evidence>
<protein>
    <recommendedName>
        <fullName evidence="4">RxLR effector candidate protein</fullName>
    </recommendedName>
</protein>
<dbReference type="Proteomes" id="UP001162031">
    <property type="component" value="Unassembled WGS sequence"/>
</dbReference>
<evidence type="ECO:0000313" key="3">
    <source>
        <dbReference type="Proteomes" id="UP001162031"/>
    </source>
</evidence>
<dbReference type="AlphaFoldDB" id="A0AAV0TCL0"/>
<sequence length="244" mass="25925">MVKVLPPLALAIVSSINGGILSNPVAGVTTNVRTTDPNPVAGVMASVTAPDLASATIQGSGVARGTRVEDAAEESSDEERSLPSMKSTFFETMGGWLVRGSKKDGPSNTDFPSLVSKVTRFEQSGNKRLPKKRPHPLPQPGAQRLPKSGAQRLPRNGPHPLPQPGAQHLPKSEAQRLPKNGPHPLPQPEAQHLPKSEAQRLPKKGPHPLPQPGAQHLPKSEAQRLPKKGPHPLPQPGAQHLTQP</sequence>
<proteinExistence type="predicted"/>